<evidence type="ECO:0000313" key="1">
    <source>
        <dbReference type="EMBL" id="KYD35095.1"/>
    </source>
</evidence>
<name>A0A150NEH1_GEOSE</name>
<dbReference type="PATRIC" id="fig|1422.17.peg.1607"/>
<gene>
    <name evidence="1" type="ORF">B4114_2021</name>
</gene>
<dbReference type="EMBL" id="LQYY01000017">
    <property type="protein sequence ID" value="KYD35095.1"/>
    <property type="molecule type" value="Genomic_DNA"/>
</dbReference>
<evidence type="ECO:0000313" key="2">
    <source>
        <dbReference type="Proteomes" id="UP000075517"/>
    </source>
</evidence>
<protein>
    <submittedName>
        <fullName evidence="1">Uncharacterized protein</fullName>
    </submittedName>
</protein>
<dbReference type="Proteomes" id="UP000075517">
    <property type="component" value="Unassembled WGS sequence"/>
</dbReference>
<organism evidence="1 2">
    <name type="scientific">Geobacillus stearothermophilus</name>
    <name type="common">Bacillus stearothermophilus</name>
    <dbReference type="NCBI Taxonomy" id="1422"/>
    <lineage>
        <taxon>Bacteria</taxon>
        <taxon>Bacillati</taxon>
        <taxon>Bacillota</taxon>
        <taxon>Bacilli</taxon>
        <taxon>Bacillales</taxon>
        <taxon>Anoxybacillaceae</taxon>
        <taxon>Geobacillus</taxon>
    </lineage>
</organism>
<sequence>MFRQEPNRTPKRSARTALTATFAMRQRELPGSTDEKIRKQWET</sequence>
<dbReference type="AlphaFoldDB" id="A0A150NEH1"/>
<accession>A0A150NEH1</accession>
<reference evidence="1 2" key="1">
    <citation type="submission" date="2016-01" db="EMBL/GenBank/DDBJ databases">
        <title>Draft Genome Sequences of Seven Thermophilic Sporeformers Isolated from Foods.</title>
        <authorList>
            <person name="Berendsen E.M."/>
            <person name="Wells-Bennik M.H."/>
            <person name="Krawcyk A.O."/>
            <person name="De Jong A."/>
            <person name="Holsappel S."/>
            <person name="Eijlander R.T."/>
            <person name="Kuipers O.P."/>
        </authorList>
    </citation>
    <scope>NUCLEOTIDE SEQUENCE [LARGE SCALE GENOMIC DNA]</scope>
    <source>
        <strain evidence="1 2">B4114</strain>
    </source>
</reference>
<comment type="caution">
    <text evidence="1">The sequence shown here is derived from an EMBL/GenBank/DDBJ whole genome shotgun (WGS) entry which is preliminary data.</text>
</comment>
<proteinExistence type="predicted"/>